<protein>
    <submittedName>
        <fullName evidence="1">DNA helicase</fullName>
    </submittedName>
</protein>
<keyword evidence="1" id="KW-0378">Hydrolase</keyword>
<proteinExistence type="predicted"/>
<keyword evidence="1" id="KW-0547">Nucleotide-binding</keyword>
<evidence type="ECO:0000313" key="2">
    <source>
        <dbReference type="Proteomes" id="UP000201337"/>
    </source>
</evidence>
<keyword evidence="1" id="KW-0347">Helicase</keyword>
<keyword evidence="1" id="KW-0067">ATP-binding</keyword>
<reference evidence="1 2" key="1">
    <citation type="journal article" date="2016" name="Virus Genes">
        <title>Genomic characterization of Salmonella bacteriophages isolated from India.</title>
        <authorList>
            <person name="Karpe Y.A."/>
            <person name="Kanade G.D."/>
            <person name="Pingale K.D."/>
            <person name="Arankalle V.A."/>
            <person name="Banerjee K."/>
        </authorList>
    </citation>
    <scope>NUCLEOTIDE SEQUENCE [LARGE SCALE GENOMIC DNA]</scope>
</reference>
<accession>A0A0N7C9L4</accession>
<evidence type="ECO:0000313" key="1">
    <source>
        <dbReference type="EMBL" id="AKJ73745.1"/>
    </source>
</evidence>
<dbReference type="GO" id="GO:0004386">
    <property type="term" value="F:helicase activity"/>
    <property type="evidence" value="ECO:0007669"/>
    <property type="project" value="UniProtKB-KW"/>
</dbReference>
<dbReference type="RefSeq" id="YP_009220887.1">
    <property type="nucleotide sequence ID" value="NC_029042.1"/>
</dbReference>
<gene>
    <name evidence="1" type="ORF">SP38_143</name>
</gene>
<name>A0A0N7C9L4_9CAUD</name>
<organism evidence="1 2">
    <name type="scientific">Salmonella phage 38</name>
    <dbReference type="NCBI Taxonomy" id="1654891"/>
    <lineage>
        <taxon>Viruses</taxon>
        <taxon>Duplodnaviria</taxon>
        <taxon>Heunggongvirae</taxon>
        <taxon>Uroviricota</taxon>
        <taxon>Caudoviricetes</taxon>
        <taxon>Pantevenvirales</taxon>
        <taxon>Ackermannviridae</taxon>
        <taxon>Cvivirinae</taxon>
        <taxon>Kuttervirus</taxon>
        <taxon>Kuttervirus kv38</taxon>
    </lineage>
</organism>
<sequence>MTAFNQHRKAIDAIGRKVPVEEIQRLTKDEFPYDKANPGQMECIVEAIDALINKRSNT</sequence>
<dbReference type="Proteomes" id="UP000201337">
    <property type="component" value="Segment"/>
</dbReference>
<dbReference type="GeneID" id="26683853"/>
<dbReference type="EMBL" id="KR296692">
    <property type="protein sequence ID" value="AKJ73745.1"/>
    <property type="molecule type" value="Genomic_DNA"/>
</dbReference>
<dbReference type="KEGG" id="vg:26683853"/>
<keyword evidence="2" id="KW-1185">Reference proteome</keyword>